<proteinExistence type="inferred from homology"/>
<protein>
    <submittedName>
        <fullName evidence="5">Putative TRAP-type C4-dicarboxylate transport system, periplasmic component</fullName>
    </submittedName>
</protein>
<keyword evidence="6" id="KW-1185">Reference proteome</keyword>
<dbReference type="GO" id="GO:0055085">
    <property type="term" value="P:transmembrane transport"/>
    <property type="evidence" value="ECO:0007669"/>
    <property type="project" value="InterPro"/>
</dbReference>
<evidence type="ECO:0000313" key="5">
    <source>
        <dbReference type="EMBL" id="CCO60217.1"/>
    </source>
</evidence>
<evidence type="ECO:0000256" key="1">
    <source>
        <dbReference type="ARBA" id="ARBA00004196"/>
    </source>
</evidence>
<dbReference type="GO" id="GO:0030288">
    <property type="term" value="C:outer membrane-bounded periplasmic space"/>
    <property type="evidence" value="ECO:0007669"/>
    <property type="project" value="InterPro"/>
</dbReference>
<dbReference type="CDD" id="cd13672">
    <property type="entry name" value="PBP2_TRAP_Siap"/>
    <property type="match status" value="1"/>
</dbReference>
<organism evidence="5 6">
    <name type="scientific">Vibrio nigripulchritudo</name>
    <dbReference type="NCBI Taxonomy" id="28173"/>
    <lineage>
        <taxon>Bacteria</taxon>
        <taxon>Pseudomonadati</taxon>
        <taxon>Pseudomonadota</taxon>
        <taxon>Gammaproteobacteria</taxon>
        <taxon>Vibrionales</taxon>
        <taxon>Vibrionaceae</taxon>
        <taxon>Vibrio</taxon>
    </lineage>
</organism>
<evidence type="ECO:0000256" key="4">
    <source>
        <dbReference type="ARBA" id="ARBA00022729"/>
    </source>
</evidence>
<dbReference type="PATRIC" id="fig|1260221.3.peg.4078"/>
<dbReference type="AlphaFoldDB" id="U4KBM1"/>
<dbReference type="PANTHER" id="PTHR33376:SF4">
    <property type="entry name" value="SIALIC ACID-BINDING PERIPLASMIC PROTEIN SIAP"/>
    <property type="match status" value="1"/>
</dbReference>
<dbReference type="Pfam" id="PF03480">
    <property type="entry name" value="DctP"/>
    <property type="match status" value="1"/>
</dbReference>
<name>U4KBM1_9VIBR</name>
<dbReference type="GeneID" id="97543512"/>
<dbReference type="InterPro" id="IPR004682">
    <property type="entry name" value="TRAP_DctP"/>
</dbReference>
<dbReference type="STRING" id="28173.VIBNI_B0401"/>
<reference evidence="5 6" key="1">
    <citation type="journal article" date="2013" name="ISME J.">
        <title>Comparative genomics of pathogenic lineages of Vibrio nigripulchritudo identifies virulence-associated traits.</title>
        <authorList>
            <person name="Goudenege D."/>
            <person name="Labreuche Y."/>
            <person name="Krin E."/>
            <person name="Ansquer D."/>
            <person name="Mangenot S."/>
            <person name="Calteau A."/>
            <person name="Medigue C."/>
            <person name="Mazel D."/>
            <person name="Polz M.F."/>
            <person name="Le Roux F."/>
        </authorList>
    </citation>
    <scope>NUCLEOTIDE SEQUENCE [LARGE SCALE GENOMIC DNA]</scope>
    <source>
        <strain evidence="6">SnF1</strain>
    </source>
</reference>
<accession>U4KBM1</accession>
<dbReference type="NCBIfam" id="NF037995">
    <property type="entry name" value="TRAP_S1"/>
    <property type="match status" value="1"/>
</dbReference>
<dbReference type="InterPro" id="IPR038404">
    <property type="entry name" value="TRAP_DctP_sf"/>
</dbReference>
<dbReference type="Proteomes" id="UP000016895">
    <property type="component" value="Chromosome 2"/>
</dbReference>
<dbReference type="NCBIfam" id="TIGR00787">
    <property type="entry name" value="dctP"/>
    <property type="match status" value="1"/>
</dbReference>
<evidence type="ECO:0000313" key="6">
    <source>
        <dbReference type="Proteomes" id="UP000016895"/>
    </source>
</evidence>
<keyword evidence="4" id="KW-0732">Signal</keyword>
<gene>
    <name evidence="5" type="ORF">VIBNI_B0401</name>
</gene>
<sequence length="331" mass="36922">MDRRNWLKRAAVSFTVASFALSGLFSPVAISGEKLKWAHVYETSTPYHKWAEWAAEQIGKRSNGKYEVQVFPAASLGKENEINESLSLGTIDIIYTGSTFVGRSYGPLAIPSAPFMLRDFDHFNAYASSPLFSELSDGYRSVTGHNIQSLTYYGQRMVTSNKPVYKPADMKDMKLRVPPAPLFQMFTDSVEANATPIAFSEVYLALSQGVVDGQENPLPTIKAKKFYEVQKYINLTGHIIDSLVTVVGGPTWNKLSDSDRAMFKEVFVEAAAGASNDIQKSEKELVAWFVAQGVNINTEIDRKAFRKAAMTVHNGKHASWSEDVYKRFQEL</sequence>
<comment type="similarity">
    <text evidence="2">Belongs to the bacterial solute-binding protein 7 family.</text>
</comment>
<keyword evidence="3" id="KW-0813">Transport</keyword>
<dbReference type="EMBL" id="FO203527">
    <property type="protein sequence ID" value="CCO60217.1"/>
    <property type="molecule type" value="Genomic_DNA"/>
</dbReference>
<evidence type="ECO:0000256" key="3">
    <source>
        <dbReference type="ARBA" id="ARBA00022448"/>
    </source>
</evidence>
<evidence type="ECO:0000256" key="2">
    <source>
        <dbReference type="ARBA" id="ARBA00009023"/>
    </source>
</evidence>
<dbReference type="RefSeq" id="WP_004403616.1">
    <property type="nucleotide sequence ID" value="NC_022543.1"/>
</dbReference>
<dbReference type="OrthoDB" id="8690069at2"/>
<dbReference type="KEGG" id="vni:VIBNI_B0401"/>
<dbReference type="PANTHER" id="PTHR33376">
    <property type="match status" value="1"/>
</dbReference>
<comment type="subcellular location">
    <subcellularLocation>
        <location evidence="1">Cell envelope</location>
    </subcellularLocation>
</comment>
<dbReference type="Gene3D" id="3.40.190.170">
    <property type="entry name" value="Bacterial extracellular solute-binding protein, family 7"/>
    <property type="match status" value="1"/>
</dbReference>
<dbReference type="InterPro" id="IPR018389">
    <property type="entry name" value="DctP_fam"/>
</dbReference>